<evidence type="ECO:0000256" key="6">
    <source>
        <dbReference type="ARBA" id="ARBA00023136"/>
    </source>
</evidence>
<dbReference type="Gene3D" id="1.20.1250.20">
    <property type="entry name" value="MFS general substrate transporter like domains"/>
    <property type="match status" value="1"/>
</dbReference>
<feature type="transmembrane region" description="Helical" evidence="7">
    <location>
        <begin position="171"/>
        <end position="196"/>
    </location>
</feature>
<feature type="transmembrane region" description="Helical" evidence="7">
    <location>
        <begin position="356"/>
        <end position="378"/>
    </location>
</feature>
<evidence type="ECO:0000256" key="5">
    <source>
        <dbReference type="ARBA" id="ARBA00022989"/>
    </source>
</evidence>
<evidence type="ECO:0000256" key="7">
    <source>
        <dbReference type="SAM" id="Phobius"/>
    </source>
</evidence>
<dbReference type="InterPro" id="IPR010290">
    <property type="entry name" value="TM_effector"/>
</dbReference>
<evidence type="ECO:0000256" key="2">
    <source>
        <dbReference type="ARBA" id="ARBA00022448"/>
    </source>
</evidence>
<feature type="transmembrane region" description="Helical" evidence="7">
    <location>
        <begin position="294"/>
        <end position="315"/>
    </location>
</feature>
<feature type="transmembrane region" description="Helical" evidence="7">
    <location>
        <begin position="384"/>
        <end position="403"/>
    </location>
</feature>
<keyword evidence="6 7" id="KW-0472">Membrane</keyword>
<dbReference type="PANTHER" id="PTHR23513">
    <property type="entry name" value="INTEGRAL MEMBRANE EFFLUX PROTEIN-RELATED"/>
    <property type="match status" value="1"/>
</dbReference>
<evidence type="ECO:0000256" key="4">
    <source>
        <dbReference type="ARBA" id="ARBA00022692"/>
    </source>
</evidence>
<evidence type="ECO:0000256" key="3">
    <source>
        <dbReference type="ARBA" id="ARBA00022475"/>
    </source>
</evidence>
<dbReference type="Pfam" id="PF05977">
    <property type="entry name" value="MFS_3"/>
    <property type="match status" value="1"/>
</dbReference>
<protein>
    <submittedName>
        <fullName evidence="8">MFS transporter</fullName>
    </submittedName>
</protein>
<dbReference type="Proteomes" id="UP000595197">
    <property type="component" value="Chromosome"/>
</dbReference>
<keyword evidence="2" id="KW-0813">Transport</keyword>
<proteinExistence type="predicted"/>
<dbReference type="EMBL" id="CP067420">
    <property type="protein sequence ID" value="QQP87656.1"/>
    <property type="molecule type" value="Genomic_DNA"/>
</dbReference>
<keyword evidence="5 7" id="KW-1133">Transmembrane helix</keyword>
<name>A0ABX7B0H7_9PROT</name>
<keyword evidence="9" id="KW-1185">Reference proteome</keyword>
<feature type="transmembrane region" description="Helical" evidence="7">
    <location>
        <begin position="232"/>
        <end position="250"/>
    </location>
</feature>
<keyword evidence="4 7" id="KW-0812">Transmembrane</keyword>
<organism evidence="8 9">
    <name type="scientific">Skermanella cutis</name>
    <dbReference type="NCBI Taxonomy" id="2775420"/>
    <lineage>
        <taxon>Bacteria</taxon>
        <taxon>Pseudomonadati</taxon>
        <taxon>Pseudomonadota</taxon>
        <taxon>Alphaproteobacteria</taxon>
        <taxon>Rhodospirillales</taxon>
        <taxon>Azospirillaceae</taxon>
        <taxon>Skermanella</taxon>
    </lineage>
</organism>
<keyword evidence="3" id="KW-1003">Cell membrane</keyword>
<evidence type="ECO:0000313" key="9">
    <source>
        <dbReference type="Proteomes" id="UP000595197"/>
    </source>
</evidence>
<comment type="subcellular location">
    <subcellularLocation>
        <location evidence="1">Cell membrane</location>
        <topology evidence="1">Multi-pass membrane protein</topology>
    </subcellularLocation>
</comment>
<feature type="transmembrane region" description="Helical" evidence="7">
    <location>
        <begin position="90"/>
        <end position="110"/>
    </location>
</feature>
<feature type="transmembrane region" description="Helical" evidence="7">
    <location>
        <begin position="22"/>
        <end position="48"/>
    </location>
</feature>
<dbReference type="CDD" id="cd06173">
    <property type="entry name" value="MFS_MefA_like"/>
    <property type="match status" value="1"/>
</dbReference>
<feature type="transmembrane region" description="Helical" evidence="7">
    <location>
        <begin position="321"/>
        <end position="344"/>
    </location>
</feature>
<feature type="transmembrane region" description="Helical" evidence="7">
    <location>
        <begin position="54"/>
        <end position="78"/>
    </location>
</feature>
<gene>
    <name evidence="8" type="ORF">IGS68_16305</name>
</gene>
<reference evidence="8" key="1">
    <citation type="submission" date="2021-02" db="EMBL/GenBank/DDBJ databases">
        <title>Skermanella TT6 skin isolate.</title>
        <authorList>
            <person name="Lee K."/>
            <person name="Ganzorig M."/>
        </authorList>
    </citation>
    <scope>NUCLEOTIDE SEQUENCE</scope>
    <source>
        <strain evidence="8">TT6</strain>
    </source>
</reference>
<dbReference type="InterPro" id="IPR036259">
    <property type="entry name" value="MFS_trans_sf"/>
</dbReference>
<dbReference type="SUPFAM" id="SSF103473">
    <property type="entry name" value="MFS general substrate transporter"/>
    <property type="match status" value="1"/>
</dbReference>
<accession>A0ABX7B0H7</accession>
<dbReference type="RefSeq" id="WP_201071199.1">
    <property type="nucleotide sequence ID" value="NZ_CP067420.1"/>
</dbReference>
<sequence>MPPSVPAAGFGGILRALRNPNYGLYTAGNAVSLIGTWMQRIAVGWLAWQLTGSGAWLGAIAFADLFPTVLVGPFAGAVADRWDRLRVTKVSQALAMLQAITLFVLTWFDLMTIELLFALTVALGVIAGFNQPARLALIPSLVRRQDLSAAVAINSIIFNSARFVGPAVAGLMIVTGGVAAAFAVNALSFVFFLVALARIRLPAEPPAPPRARSSLFRDVGDGIRYTASHQGIAPMMILLIVVCLCVRPVVELLPGFAAAVFASGAGGLAVLTSTIGAGAVLGGLWLARRTEPGGLTGIALGNTLVLSLALLAFVATDRWWVAIPALGILGACMVVTGVGTQTLLQLSVAAEMRGRVLSLYGVIFRGGPALGALAVGVASERFGLRIPLAASAGVAVLAWIWTWSGRARIIRALEPESHAE</sequence>
<feature type="transmembrane region" description="Helical" evidence="7">
    <location>
        <begin position="256"/>
        <end position="287"/>
    </location>
</feature>
<evidence type="ECO:0000313" key="8">
    <source>
        <dbReference type="EMBL" id="QQP87656.1"/>
    </source>
</evidence>
<evidence type="ECO:0000256" key="1">
    <source>
        <dbReference type="ARBA" id="ARBA00004651"/>
    </source>
</evidence>
<dbReference type="PANTHER" id="PTHR23513:SF11">
    <property type="entry name" value="STAPHYLOFERRIN A TRANSPORTER"/>
    <property type="match status" value="1"/>
</dbReference>